<dbReference type="AlphaFoldDB" id="A0AAQ1P3I1"/>
<reference evidence="1 2" key="1">
    <citation type="submission" date="2018-02" db="EMBL/GenBank/DDBJ databases">
        <authorList>
            <person name="Dubost A."/>
        </authorList>
    </citation>
    <scope>NUCLEOTIDE SEQUENCE [LARGE SCALE GENOMIC DNA]</scope>
    <source>
        <strain evidence="2">JV551A3</strain>
    </source>
</reference>
<keyword evidence="2" id="KW-1185">Reference proteome</keyword>
<evidence type="ECO:0000313" key="1">
    <source>
        <dbReference type="EMBL" id="SPO59105.1"/>
    </source>
</evidence>
<evidence type="ECO:0000313" key="2">
    <source>
        <dbReference type="Proteomes" id="UP000294335"/>
    </source>
</evidence>
<dbReference type="Proteomes" id="UP000294335">
    <property type="component" value="Unassembled WGS sequence"/>
</dbReference>
<dbReference type="EMBL" id="OPYN01000043">
    <property type="protein sequence ID" value="SPO59105.1"/>
    <property type="molecule type" value="Genomic_DNA"/>
</dbReference>
<name>A0AAQ1P3I1_9PSED</name>
<comment type="caution">
    <text evidence="1">The sequence shown here is derived from an EMBL/GenBank/DDBJ whole genome shotgun (WGS) entry which is preliminary data.</text>
</comment>
<sequence>MLCIGRSPFPNVERIYPVSQVSLSEDRQEPAGEWSGRGKKAWSGRVLSLLKQALQATLVGAGLPANTGKAGAMHRVVLFAGKPAPTGAVAHA</sequence>
<proteinExistence type="predicted"/>
<organism evidence="1 2">
    <name type="scientific">Pseudomonas inefficax</name>
    <dbReference type="NCBI Taxonomy" id="2078786"/>
    <lineage>
        <taxon>Bacteria</taxon>
        <taxon>Pseudomonadati</taxon>
        <taxon>Pseudomonadota</taxon>
        <taxon>Gammaproteobacteria</taxon>
        <taxon>Pseudomonadales</taxon>
        <taxon>Pseudomonadaceae</taxon>
        <taxon>Pseudomonas</taxon>
    </lineage>
</organism>
<gene>
    <name evidence="1" type="ORF">JV551A3_V1_430021</name>
</gene>
<protein>
    <submittedName>
        <fullName evidence="1">Sensory box protein/GGDEF family protein (Modular protein)</fullName>
    </submittedName>
</protein>
<accession>A0AAQ1P3I1</accession>